<reference evidence="1" key="1">
    <citation type="submission" date="2020-08" db="EMBL/GenBank/DDBJ databases">
        <title>Multicomponent nature underlies the extraordinary mechanical properties of spider dragline silk.</title>
        <authorList>
            <person name="Kono N."/>
            <person name="Nakamura H."/>
            <person name="Mori M."/>
            <person name="Yoshida Y."/>
            <person name="Ohtoshi R."/>
            <person name="Malay A.D."/>
            <person name="Moran D.A.P."/>
            <person name="Tomita M."/>
            <person name="Numata K."/>
            <person name="Arakawa K."/>
        </authorList>
    </citation>
    <scope>NUCLEOTIDE SEQUENCE</scope>
</reference>
<dbReference type="Gene3D" id="3.30.420.10">
    <property type="entry name" value="Ribonuclease H-like superfamily/Ribonuclease H"/>
    <property type="match status" value="1"/>
</dbReference>
<dbReference type="Proteomes" id="UP000887159">
    <property type="component" value="Unassembled WGS sequence"/>
</dbReference>
<proteinExistence type="predicted"/>
<dbReference type="GO" id="GO:0003676">
    <property type="term" value="F:nucleic acid binding"/>
    <property type="evidence" value="ECO:0007669"/>
    <property type="project" value="InterPro"/>
</dbReference>
<organism evidence="1 2">
    <name type="scientific">Trichonephila clavipes</name>
    <name type="common">Golden silk orbweaver</name>
    <name type="synonym">Nephila clavipes</name>
    <dbReference type="NCBI Taxonomy" id="2585209"/>
    <lineage>
        <taxon>Eukaryota</taxon>
        <taxon>Metazoa</taxon>
        <taxon>Ecdysozoa</taxon>
        <taxon>Arthropoda</taxon>
        <taxon>Chelicerata</taxon>
        <taxon>Arachnida</taxon>
        <taxon>Araneae</taxon>
        <taxon>Araneomorphae</taxon>
        <taxon>Entelegynae</taxon>
        <taxon>Araneoidea</taxon>
        <taxon>Nephilidae</taxon>
        <taxon>Trichonephila</taxon>
    </lineage>
</organism>
<keyword evidence="2" id="KW-1185">Reference proteome</keyword>
<evidence type="ECO:0008006" key="3">
    <source>
        <dbReference type="Google" id="ProtNLM"/>
    </source>
</evidence>
<evidence type="ECO:0000313" key="1">
    <source>
        <dbReference type="EMBL" id="GFX93422.1"/>
    </source>
</evidence>
<gene>
    <name evidence="1" type="ORF">TNCV_152281</name>
</gene>
<dbReference type="AlphaFoldDB" id="A0A8X6V368"/>
<sequence>MIEIWVANVESLRSTAAPYILSFKDIILQQDNARLRVIIQILTYPDRDDVRRLPLPTYSTDLSPIENIWVWFTERLIHQHSQSTMNYEVWNIDLK</sequence>
<name>A0A8X6V368_TRICX</name>
<protein>
    <recommendedName>
        <fullName evidence="3">Tc1-like transposase DDE domain-containing protein</fullName>
    </recommendedName>
</protein>
<evidence type="ECO:0000313" key="2">
    <source>
        <dbReference type="Proteomes" id="UP000887159"/>
    </source>
</evidence>
<accession>A0A8X6V368</accession>
<dbReference type="EMBL" id="BMAU01021173">
    <property type="protein sequence ID" value="GFX93422.1"/>
    <property type="molecule type" value="Genomic_DNA"/>
</dbReference>
<dbReference type="InterPro" id="IPR036397">
    <property type="entry name" value="RNaseH_sf"/>
</dbReference>
<comment type="caution">
    <text evidence="1">The sequence shown here is derived from an EMBL/GenBank/DDBJ whole genome shotgun (WGS) entry which is preliminary data.</text>
</comment>